<organism evidence="1 2">
    <name type="scientific">Plasmodium vivax North Korean</name>
    <dbReference type="NCBI Taxonomy" id="1035514"/>
    <lineage>
        <taxon>Eukaryota</taxon>
        <taxon>Sar</taxon>
        <taxon>Alveolata</taxon>
        <taxon>Apicomplexa</taxon>
        <taxon>Aconoidasida</taxon>
        <taxon>Haemosporida</taxon>
        <taxon>Plasmodiidae</taxon>
        <taxon>Plasmodium</taxon>
        <taxon>Plasmodium (Plasmodium)</taxon>
    </lineage>
</organism>
<sequence length="385" mass="44633">MSEGINKEKVIKNILQKIYFIIYTNFDSYKEYALNKSVLWNHILPLVSEFSNFPDSIISRDIQNRDYVIKNCIRLKNYLSYFKTNKLCEDNKCCGYFNFWLNENARKDESINEITSSHYKNCINYYSDLIESNKCISEIYYIKDSEFEKKQGLYDLYDYYNDIKQIAGDYNKCSFFNNCAHKYNDIIGKCKDVTDDDFCTELINFGNNFLKKILTSDEQCEEEIVKLLSPEDAMIKLQEEQQQAPLLPLQEEVETVKVAHGPVGLGDVAVVESDRGAGESAVMPSASAEPEKIPGDRVSEIFVEQNNSNTPKPIGTIIGTSFGFFIPLTMLYKEDQYIFSSIITYCCIMNIRRSNIIKIMIHFSIMFLNISLKGELYYKFIKKLL</sequence>
<name>A0A0J9TYW2_PLAVI</name>
<dbReference type="AlphaFoldDB" id="A0A0J9TYW2"/>
<gene>
    <name evidence="1" type="ORF">PVNG_05345</name>
</gene>
<protein>
    <submittedName>
        <fullName evidence="1">Uncharacterized protein</fullName>
    </submittedName>
</protein>
<dbReference type="Pfam" id="PF05795">
    <property type="entry name" value="Plasmodium_Vir"/>
    <property type="match status" value="1"/>
</dbReference>
<dbReference type="Proteomes" id="UP000053239">
    <property type="component" value="Unassembled WGS sequence"/>
</dbReference>
<proteinExistence type="predicted"/>
<evidence type="ECO:0000313" key="2">
    <source>
        <dbReference type="Proteomes" id="UP000053239"/>
    </source>
</evidence>
<evidence type="ECO:0000313" key="1">
    <source>
        <dbReference type="EMBL" id="KNA00915.1"/>
    </source>
</evidence>
<reference evidence="1 2" key="1">
    <citation type="submission" date="2011-09" db="EMBL/GenBank/DDBJ databases">
        <title>The Genome Sequence of Plasmodium vivax North Korean.</title>
        <authorList>
            <consortium name="The Broad Institute Genome Sequencing Platform"/>
            <consortium name="The Broad Institute Genome Sequencing Center for Infectious Disease"/>
            <person name="Neafsey D."/>
            <person name="Carlton J."/>
            <person name="Barnwell J."/>
            <person name="Collins W."/>
            <person name="Escalante A."/>
            <person name="Mullikin J."/>
            <person name="Saul A."/>
            <person name="Guigo R."/>
            <person name="Camara F."/>
            <person name="Young S.K."/>
            <person name="Zeng Q."/>
            <person name="Gargeya S."/>
            <person name="Fitzgerald M."/>
            <person name="Haas B."/>
            <person name="Abouelleil A."/>
            <person name="Alvarado L."/>
            <person name="Arachchi H.M."/>
            <person name="Berlin A."/>
            <person name="Brown A."/>
            <person name="Chapman S.B."/>
            <person name="Chen Z."/>
            <person name="Dunbar C."/>
            <person name="Freedman E."/>
            <person name="Gearin G."/>
            <person name="Gellesch M."/>
            <person name="Goldberg J."/>
            <person name="Griggs A."/>
            <person name="Gujja S."/>
            <person name="Heiman D."/>
            <person name="Howarth C."/>
            <person name="Larson L."/>
            <person name="Lui A."/>
            <person name="MacDonald P.J.P."/>
            <person name="Montmayeur A."/>
            <person name="Murphy C."/>
            <person name="Neiman D."/>
            <person name="Pearson M."/>
            <person name="Priest M."/>
            <person name="Roberts A."/>
            <person name="Saif S."/>
            <person name="Shea T."/>
            <person name="Shenoy N."/>
            <person name="Sisk P."/>
            <person name="Stolte C."/>
            <person name="Sykes S."/>
            <person name="Wortman J."/>
            <person name="Nusbaum C."/>
            <person name="Birren B."/>
        </authorList>
    </citation>
    <scope>NUCLEOTIDE SEQUENCE [LARGE SCALE GENOMIC DNA]</scope>
    <source>
        <strain evidence="1 2">North Korean</strain>
    </source>
</reference>
<dbReference type="EMBL" id="KQ235299">
    <property type="protein sequence ID" value="KNA00915.1"/>
    <property type="molecule type" value="Genomic_DNA"/>
</dbReference>
<accession>A0A0J9TYW2</accession>
<dbReference type="InterPro" id="IPR008780">
    <property type="entry name" value="Plasmodium_Vir"/>
</dbReference>